<evidence type="ECO:0000259" key="3">
    <source>
        <dbReference type="PROSITE" id="PS50815"/>
    </source>
</evidence>
<evidence type="ECO:0000256" key="1">
    <source>
        <dbReference type="ARBA" id="ARBA00010348"/>
    </source>
</evidence>
<evidence type="ECO:0000313" key="5">
    <source>
        <dbReference type="Proteomes" id="UP001244011"/>
    </source>
</evidence>
<comment type="caution">
    <text evidence="4">The sequence shown here is derived from an EMBL/GenBank/DDBJ whole genome shotgun (WGS) entry which is preliminary data.</text>
</comment>
<name>A0AAJ0FQS3_9PEZI</name>
<keyword evidence="5" id="KW-1185">Reference proteome</keyword>
<evidence type="ECO:0000313" key="4">
    <source>
        <dbReference type="EMBL" id="KAK1771584.1"/>
    </source>
</evidence>
<dbReference type="PROSITE" id="PS50815">
    <property type="entry name" value="HORMA"/>
    <property type="match status" value="1"/>
</dbReference>
<evidence type="ECO:0000256" key="2">
    <source>
        <dbReference type="SAM" id="MobiDB-lite"/>
    </source>
</evidence>
<dbReference type="InterPro" id="IPR036570">
    <property type="entry name" value="HORMA_dom_sf"/>
</dbReference>
<dbReference type="RefSeq" id="XP_060287797.1">
    <property type="nucleotide sequence ID" value="XM_060422212.1"/>
</dbReference>
<feature type="domain" description="HORMA" evidence="3">
    <location>
        <begin position="22"/>
        <end position="278"/>
    </location>
</feature>
<feature type="region of interest" description="Disordered" evidence="2">
    <location>
        <begin position="230"/>
        <end position="263"/>
    </location>
</feature>
<dbReference type="InterPro" id="IPR003511">
    <property type="entry name" value="HORMA_dom"/>
</dbReference>
<dbReference type="GO" id="GO:0003677">
    <property type="term" value="F:DNA binding"/>
    <property type="evidence" value="ECO:0007669"/>
    <property type="project" value="UniProtKB-KW"/>
</dbReference>
<dbReference type="Proteomes" id="UP001244011">
    <property type="component" value="Unassembled WGS sequence"/>
</dbReference>
<comment type="similarity">
    <text evidence="1">Belongs to the MAD2 family.</text>
</comment>
<protein>
    <submittedName>
        <fullName evidence="4">DNA-binding protein</fullName>
    </submittedName>
</protein>
<feature type="compositionally biased region" description="Gly residues" evidence="2">
    <location>
        <begin position="157"/>
        <end position="175"/>
    </location>
</feature>
<dbReference type="PANTHER" id="PTHR11842:SF10">
    <property type="entry name" value="MITOTIC SPINDLE ASSEMBLY CHECKPOINT PROTEIN MAD2B"/>
    <property type="match status" value="1"/>
</dbReference>
<dbReference type="InterPro" id="IPR045091">
    <property type="entry name" value="Mad2-like"/>
</dbReference>
<sequence length="302" mass="31626">MANPNATPTPPPETSLPLPQAHNLLTSFTTFLTVCIHNILYYRSIYPQKTFLSAKAYNLPVHQNRHPRVCSWIRDAVDAVSAQLAGGNVDRIAVVIHSPPTRSAGSGSEAGAVLERWMFDVARFPSWPGGADAMRDFGGSNGGRRGQAEEGEEPGALAGGSEPGEAGAGAVAGGAAGDVPGPVNWADVDQQLRGAVRRLSSAAEKMEALPAGCTFTVAVELKEEGQAPIGHPQAWIPSEPNLQTASTARPENGRDIGGARTTPIRSVEAGPLFFECWVEEGKAKAALRESQSQGAPTQSSAS</sequence>
<reference evidence="4" key="1">
    <citation type="submission" date="2023-06" db="EMBL/GenBank/DDBJ databases">
        <title>Genome-scale phylogeny and comparative genomics of the fungal order Sordariales.</title>
        <authorList>
            <consortium name="Lawrence Berkeley National Laboratory"/>
            <person name="Hensen N."/>
            <person name="Bonometti L."/>
            <person name="Westerberg I."/>
            <person name="Brannstrom I.O."/>
            <person name="Guillou S."/>
            <person name="Cros-Aarteil S."/>
            <person name="Calhoun S."/>
            <person name="Haridas S."/>
            <person name="Kuo A."/>
            <person name="Mondo S."/>
            <person name="Pangilinan J."/>
            <person name="Riley R."/>
            <person name="Labutti K."/>
            <person name="Andreopoulos B."/>
            <person name="Lipzen A."/>
            <person name="Chen C."/>
            <person name="Yanf M."/>
            <person name="Daum C."/>
            <person name="Ng V."/>
            <person name="Clum A."/>
            <person name="Steindorff A."/>
            <person name="Ohm R."/>
            <person name="Martin F."/>
            <person name="Silar P."/>
            <person name="Natvig D."/>
            <person name="Lalanne C."/>
            <person name="Gautier V."/>
            <person name="Ament-Velasquez S.L."/>
            <person name="Kruys A."/>
            <person name="Hutchinson M.I."/>
            <person name="Powell A.J."/>
            <person name="Barry K."/>
            <person name="Miller A.N."/>
            <person name="Grigoriev I.V."/>
            <person name="Debuchy R."/>
            <person name="Gladieux P."/>
            <person name="Thoren M.H."/>
            <person name="Johannesson H."/>
        </authorList>
    </citation>
    <scope>NUCLEOTIDE SEQUENCE</scope>
    <source>
        <strain evidence="4">8032-3</strain>
    </source>
</reference>
<feature type="compositionally biased region" description="Polar residues" evidence="2">
    <location>
        <begin position="240"/>
        <end position="249"/>
    </location>
</feature>
<dbReference type="PANTHER" id="PTHR11842">
    <property type="entry name" value="MITOTIC SPINDLE ASSEMBLY CHECKPOINT PROTEIN MAD2"/>
    <property type="match status" value="1"/>
</dbReference>
<dbReference type="AlphaFoldDB" id="A0AAJ0FQS3"/>
<dbReference type="EMBL" id="MU838998">
    <property type="protein sequence ID" value="KAK1771584.1"/>
    <property type="molecule type" value="Genomic_DNA"/>
</dbReference>
<feature type="region of interest" description="Disordered" evidence="2">
    <location>
        <begin position="132"/>
        <end position="175"/>
    </location>
</feature>
<dbReference type="Pfam" id="PF02301">
    <property type="entry name" value="HORMA"/>
    <property type="match status" value="1"/>
</dbReference>
<organism evidence="4 5">
    <name type="scientific">Phialemonium atrogriseum</name>
    <dbReference type="NCBI Taxonomy" id="1093897"/>
    <lineage>
        <taxon>Eukaryota</taxon>
        <taxon>Fungi</taxon>
        <taxon>Dikarya</taxon>
        <taxon>Ascomycota</taxon>
        <taxon>Pezizomycotina</taxon>
        <taxon>Sordariomycetes</taxon>
        <taxon>Sordariomycetidae</taxon>
        <taxon>Cephalothecales</taxon>
        <taxon>Cephalothecaceae</taxon>
        <taxon>Phialemonium</taxon>
    </lineage>
</organism>
<dbReference type="Gene3D" id="3.30.900.10">
    <property type="entry name" value="HORMA domain"/>
    <property type="match status" value="1"/>
</dbReference>
<proteinExistence type="inferred from homology"/>
<gene>
    <name evidence="4" type="ORF">QBC33DRAFT_157529</name>
</gene>
<accession>A0AAJ0FQS3</accession>
<keyword evidence="4" id="KW-0238">DNA-binding</keyword>
<dbReference type="SUPFAM" id="SSF56019">
    <property type="entry name" value="The spindle assembly checkpoint protein mad2"/>
    <property type="match status" value="1"/>
</dbReference>
<dbReference type="GO" id="GO:0016035">
    <property type="term" value="C:zeta DNA polymerase complex"/>
    <property type="evidence" value="ECO:0007669"/>
    <property type="project" value="TreeGrafter"/>
</dbReference>
<dbReference type="GeneID" id="85305399"/>